<feature type="domain" description="N-acetyltransferase" evidence="3">
    <location>
        <begin position="124"/>
        <end position="257"/>
    </location>
</feature>
<dbReference type="EMBL" id="CP002049">
    <property type="protein sequence ID" value="ADI15685.1"/>
    <property type="molecule type" value="Genomic_DNA"/>
</dbReference>
<evidence type="ECO:0000256" key="2">
    <source>
        <dbReference type="ARBA" id="ARBA00023315"/>
    </source>
</evidence>
<dbReference type="Gene3D" id="3.40.630.30">
    <property type="match status" value="1"/>
</dbReference>
<evidence type="ECO:0000313" key="4">
    <source>
        <dbReference type="EMBL" id="ADI15685.1"/>
    </source>
</evidence>
<dbReference type="InterPro" id="IPR050832">
    <property type="entry name" value="Bact_Acetyltransf"/>
</dbReference>
<name>D7CTY8_TRURR</name>
<dbReference type="HOGENOM" id="CLU_1081594_0_0_0"/>
<keyword evidence="1" id="KW-0808">Transferase</keyword>
<dbReference type="GO" id="GO:0016747">
    <property type="term" value="F:acyltransferase activity, transferring groups other than amino-acyl groups"/>
    <property type="evidence" value="ECO:0007669"/>
    <property type="project" value="InterPro"/>
</dbReference>
<evidence type="ECO:0000256" key="1">
    <source>
        <dbReference type="ARBA" id="ARBA00022679"/>
    </source>
</evidence>
<dbReference type="eggNOG" id="COG0456">
    <property type="taxonomic scope" value="Bacteria"/>
</dbReference>
<dbReference type="Proteomes" id="UP000000379">
    <property type="component" value="Chromosome"/>
</dbReference>
<dbReference type="PROSITE" id="PS51186">
    <property type="entry name" value="GNAT"/>
    <property type="match status" value="1"/>
</dbReference>
<dbReference type="Pfam" id="PF00583">
    <property type="entry name" value="Acetyltransf_1"/>
    <property type="match status" value="1"/>
</dbReference>
<gene>
    <name evidence="4" type="ordered locus">Trad_2579</name>
</gene>
<evidence type="ECO:0000259" key="3">
    <source>
        <dbReference type="PROSITE" id="PS51186"/>
    </source>
</evidence>
<dbReference type="AlphaFoldDB" id="D7CTY8"/>
<sequence>MRRDPVQRGTAYLTMLHAANDRGALTVLLDALAEHLRPQGVRALIGPTHLLPHLGGGVLVSHWHRPPPTDTPYAPPYLGEHLGALMVPLGEARLVELEVPAAHPGPPPAGALELAPLALERLAGDLLPLFRAAVAPSPALSPPDAAEVAAALRWWEPRRPFGYLALAGGAPVGFALLYEDPAARPVRCGRLLGGVAPAARGRGVGRALLGSALAAARARGWARLSVGPVPTTSAAEAFLRACGGVPEGRYTLYQAAL</sequence>
<dbReference type="PANTHER" id="PTHR43877">
    <property type="entry name" value="AMINOALKYLPHOSPHONATE N-ACETYLTRANSFERASE-RELATED-RELATED"/>
    <property type="match status" value="1"/>
</dbReference>
<proteinExistence type="predicted"/>
<organism evidence="4 5">
    <name type="scientific">Truepera radiovictrix (strain DSM 17093 / CIP 108686 / LMG 22925 / RQ-24)</name>
    <dbReference type="NCBI Taxonomy" id="649638"/>
    <lineage>
        <taxon>Bacteria</taxon>
        <taxon>Thermotogati</taxon>
        <taxon>Deinococcota</taxon>
        <taxon>Deinococci</taxon>
        <taxon>Trueperales</taxon>
        <taxon>Trueperaceae</taxon>
        <taxon>Truepera</taxon>
    </lineage>
</organism>
<accession>D7CTY8</accession>
<reference evidence="4 5" key="2">
    <citation type="journal article" date="2011" name="Stand. Genomic Sci.">
        <title>Complete genome sequence of Truepera radiovictrix type strain (RQ-24).</title>
        <authorList>
            <person name="Ivanova N."/>
            <person name="Rohde C."/>
            <person name="Munk C."/>
            <person name="Nolan M."/>
            <person name="Lucas S."/>
            <person name="Del Rio T.G."/>
            <person name="Tice H."/>
            <person name="Deshpande S."/>
            <person name="Cheng J.F."/>
            <person name="Tapia R."/>
            <person name="Han C."/>
            <person name="Goodwin L."/>
            <person name="Pitluck S."/>
            <person name="Liolios K."/>
            <person name="Mavromatis K."/>
            <person name="Mikhailova N."/>
            <person name="Pati A."/>
            <person name="Chen A."/>
            <person name="Palaniappan K."/>
            <person name="Land M."/>
            <person name="Hauser L."/>
            <person name="Chang Y.J."/>
            <person name="Jeffries C.D."/>
            <person name="Brambilla E."/>
            <person name="Rohde M."/>
            <person name="Goker M."/>
            <person name="Tindall B.J."/>
            <person name="Woyke T."/>
            <person name="Bristow J."/>
            <person name="Eisen J.A."/>
            <person name="Markowitz V."/>
            <person name="Hugenholtz P."/>
            <person name="Kyrpides N.C."/>
            <person name="Klenk H.P."/>
            <person name="Lapidus A."/>
        </authorList>
    </citation>
    <scope>NUCLEOTIDE SEQUENCE [LARGE SCALE GENOMIC DNA]</scope>
    <source>
        <strain evidence="5">DSM 17093 / CIP 108686 / LMG 22925 / RQ-24</strain>
    </source>
</reference>
<dbReference type="InterPro" id="IPR000182">
    <property type="entry name" value="GNAT_dom"/>
</dbReference>
<dbReference type="KEGG" id="tra:Trad_2579"/>
<protein>
    <submittedName>
        <fullName evidence="4">GCN5-related N-acetyltransferase</fullName>
    </submittedName>
</protein>
<dbReference type="SUPFAM" id="SSF55729">
    <property type="entry name" value="Acyl-CoA N-acyltransferases (Nat)"/>
    <property type="match status" value="1"/>
</dbReference>
<reference evidence="5" key="1">
    <citation type="submission" date="2010-05" db="EMBL/GenBank/DDBJ databases">
        <title>The complete genome of Truepera radiovictris DSM 17093.</title>
        <authorList>
            <consortium name="US DOE Joint Genome Institute (JGI-PGF)"/>
            <person name="Lucas S."/>
            <person name="Copeland A."/>
            <person name="Lapidus A."/>
            <person name="Glavina del Rio T."/>
            <person name="Dalin E."/>
            <person name="Tice H."/>
            <person name="Bruce D."/>
            <person name="Goodwin L."/>
            <person name="Pitluck S."/>
            <person name="Kyrpides N."/>
            <person name="Mavromatis K."/>
            <person name="Ovchinnikova G."/>
            <person name="Munk A.C."/>
            <person name="Detter J.C."/>
            <person name="Han C."/>
            <person name="Tapia R."/>
            <person name="Land M."/>
            <person name="Hauser L."/>
            <person name="Markowitz V."/>
            <person name="Cheng J.-F."/>
            <person name="Hugenholtz P."/>
            <person name="Woyke T."/>
            <person name="Wu D."/>
            <person name="Tindall B."/>
            <person name="Pomrenke H.G."/>
            <person name="Brambilla E."/>
            <person name="Klenk H.-P."/>
            <person name="Eisen J.A."/>
        </authorList>
    </citation>
    <scope>NUCLEOTIDE SEQUENCE [LARGE SCALE GENOMIC DNA]</scope>
    <source>
        <strain evidence="5">DSM 17093 / CIP 108686 / LMG 22925 / RQ-24</strain>
    </source>
</reference>
<evidence type="ECO:0000313" key="5">
    <source>
        <dbReference type="Proteomes" id="UP000000379"/>
    </source>
</evidence>
<dbReference type="CDD" id="cd04301">
    <property type="entry name" value="NAT_SF"/>
    <property type="match status" value="1"/>
</dbReference>
<keyword evidence="2" id="KW-0012">Acyltransferase</keyword>
<keyword evidence="5" id="KW-1185">Reference proteome</keyword>
<dbReference type="InterPro" id="IPR016181">
    <property type="entry name" value="Acyl_CoA_acyltransferase"/>
</dbReference>